<evidence type="ECO:0000313" key="3">
    <source>
        <dbReference type="Proteomes" id="UP000758155"/>
    </source>
</evidence>
<dbReference type="AlphaFoldDB" id="A0A9P4X1N8"/>
<protein>
    <submittedName>
        <fullName evidence="2">Uncharacterized protein</fullName>
    </submittedName>
</protein>
<proteinExistence type="predicted"/>
<gene>
    <name evidence="2" type="ORF">E8E12_010637</name>
</gene>
<evidence type="ECO:0000256" key="1">
    <source>
        <dbReference type="SAM" id="MobiDB-lite"/>
    </source>
</evidence>
<keyword evidence="3" id="KW-1185">Reference proteome</keyword>
<reference evidence="2" key="1">
    <citation type="submission" date="2019-04" db="EMBL/GenBank/DDBJ databases">
        <title>Sequencing of skin fungus with MAO and IRED activity.</title>
        <authorList>
            <person name="Marsaioli A.J."/>
            <person name="Bonatto J.M.C."/>
            <person name="Reis Junior O."/>
        </authorList>
    </citation>
    <scope>NUCLEOTIDE SEQUENCE</scope>
    <source>
        <strain evidence="2">28M1</strain>
    </source>
</reference>
<name>A0A9P4X1N8_9PLEO</name>
<dbReference type="Proteomes" id="UP000758155">
    <property type="component" value="Unassembled WGS sequence"/>
</dbReference>
<feature type="compositionally biased region" description="Basic and acidic residues" evidence="1">
    <location>
        <begin position="399"/>
        <end position="409"/>
    </location>
</feature>
<dbReference type="EMBL" id="SWKV01000001">
    <property type="protein sequence ID" value="KAF3048130.1"/>
    <property type="molecule type" value="Genomic_DNA"/>
</dbReference>
<dbReference type="OrthoDB" id="3790934at2759"/>
<organism evidence="2 3">
    <name type="scientific">Didymella heteroderae</name>
    <dbReference type="NCBI Taxonomy" id="1769908"/>
    <lineage>
        <taxon>Eukaryota</taxon>
        <taxon>Fungi</taxon>
        <taxon>Dikarya</taxon>
        <taxon>Ascomycota</taxon>
        <taxon>Pezizomycotina</taxon>
        <taxon>Dothideomycetes</taxon>
        <taxon>Pleosporomycetidae</taxon>
        <taxon>Pleosporales</taxon>
        <taxon>Pleosporineae</taxon>
        <taxon>Didymellaceae</taxon>
        <taxon>Didymella</taxon>
    </lineage>
</organism>
<feature type="region of interest" description="Disordered" evidence="1">
    <location>
        <begin position="399"/>
        <end position="422"/>
    </location>
</feature>
<comment type="caution">
    <text evidence="2">The sequence shown here is derived from an EMBL/GenBank/DDBJ whole genome shotgun (WGS) entry which is preliminary data.</text>
</comment>
<sequence length="479" mass="53693">MTLDRITSFVAVREALNKADSQRAQLFSSLIDNGKNHPFDCTTAARQVFGPKKDDFPSLGKKQSPFDSSAVPSIKELQEILVTDLQSAKQRSVRYINSESQTDEDERHKQLNTLTDSNNDTSGGIWSFPSPSLDEICGDGKIEYENVVHESMTEASILPRDTLLSLQHSNEGTTFTTLLSGSLAWIIWPPTKQNLGILQNYYVASTEDLDDSKVNLPSQLIGGVCLVQTVGDAMRLPPFCPLMCLSLERSVLATHFAVTATQLVDMLHKLPLLLAWFKTEHDGELKRDEFVAALLPHMSAILQGDFESVKLRNFEDPYEEEGPLRTLLKGWIEIKHAVASILKPSETQQVITMWSDFLIKAKGRKCWICGWATRNKRRDLPKHFASKHWRTADIVEAAERRDEKPEKSWRMTSPQDVAEEGDEDPFHDAMEVIELRPDVPHKPAEEAAMSSIAQEQATSQAGVDEMGVFKGSETPVHFC</sequence>
<accession>A0A9P4X1N8</accession>
<evidence type="ECO:0000313" key="2">
    <source>
        <dbReference type="EMBL" id="KAF3048130.1"/>
    </source>
</evidence>